<gene>
    <name evidence="2" type="ORF">SAMN05421543_101186</name>
</gene>
<dbReference type="Pfam" id="PF04545">
    <property type="entry name" value="Sigma70_r4"/>
    <property type="match status" value="1"/>
</dbReference>
<organism evidence="2 3">
    <name type="scientific">Alicyclobacillus macrosporangiidus</name>
    <dbReference type="NCBI Taxonomy" id="392015"/>
    <lineage>
        <taxon>Bacteria</taxon>
        <taxon>Bacillati</taxon>
        <taxon>Bacillota</taxon>
        <taxon>Bacilli</taxon>
        <taxon>Bacillales</taxon>
        <taxon>Alicyclobacillaceae</taxon>
        <taxon>Alicyclobacillus</taxon>
    </lineage>
</organism>
<keyword evidence="3" id="KW-1185">Reference proteome</keyword>
<evidence type="ECO:0000313" key="3">
    <source>
        <dbReference type="Proteomes" id="UP000183508"/>
    </source>
</evidence>
<dbReference type="eggNOG" id="COG1595">
    <property type="taxonomic scope" value="Bacteria"/>
</dbReference>
<dbReference type="GO" id="GO:0003700">
    <property type="term" value="F:DNA-binding transcription factor activity"/>
    <property type="evidence" value="ECO:0007669"/>
    <property type="project" value="InterPro"/>
</dbReference>
<dbReference type="EMBL" id="FPBV01000001">
    <property type="protein sequence ID" value="SFU34021.1"/>
    <property type="molecule type" value="Genomic_DNA"/>
</dbReference>
<feature type="domain" description="RNA polymerase sigma-70 region 4" evidence="1">
    <location>
        <begin position="50"/>
        <end position="99"/>
    </location>
</feature>
<accession>A0A1I7FD09</accession>
<dbReference type="SUPFAM" id="SSF88659">
    <property type="entry name" value="Sigma3 and sigma4 domains of RNA polymerase sigma factors"/>
    <property type="match status" value="1"/>
</dbReference>
<protein>
    <submittedName>
        <fullName evidence="2">RNA polymerase sigma-B factor</fullName>
    </submittedName>
</protein>
<dbReference type="Gene3D" id="1.10.10.10">
    <property type="entry name" value="Winged helix-like DNA-binding domain superfamily/Winged helix DNA-binding domain"/>
    <property type="match status" value="1"/>
</dbReference>
<sequence length="108" mass="12097">MARKREILRHRELLILNAPAEEDGEDMLYLLAAHSDTASEAEYHVFLETALSLLTPKQRTVIIATVIQGVPEHVLAEQLGITQQAVHRLKSRALKRLRACLIAEHAPS</sequence>
<evidence type="ECO:0000259" key="1">
    <source>
        <dbReference type="Pfam" id="PF04545"/>
    </source>
</evidence>
<reference evidence="3" key="1">
    <citation type="submission" date="2016-10" db="EMBL/GenBank/DDBJ databases">
        <authorList>
            <person name="Varghese N."/>
        </authorList>
    </citation>
    <scope>NUCLEOTIDE SEQUENCE [LARGE SCALE GENOMIC DNA]</scope>
    <source>
        <strain evidence="3">DSM 17980</strain>
    </source>
</reference>
<proteinExistence type="predicted"/>
<dbReference type="AlphaFoldDB" id="A0A1I7FD09"/>
<name>A0A1I7FD09_9BACL</name>
<dbReference type="GO" id="GO:0006352">
    <property type="term" value="P:DNA-templated transcription initiation"/>
    <property type="evidence" value="ECO:0007669"/>
    <property type="project" value="InterPro"/>
</dbReference>
<dbReference type="STRING" id="392015.SAMN05421543_101186"/>
<dbReference type="InterPro" id="IPR007630">
    <property type="entry name" value="RNA_pol_sigma70_r4"/>
</dbReference>
<dbReference type="InterPro" id="IPR036388">
    <property type="entry name" value="WH-like_DNA-bd_sf"/>
</dbReference>
<evidence type="ECO:0000313" key="2">
    <source>
        <dbReference type="EMBL" id="SFU34021.1"/>
    </source>
</evidence>
<dbReference type="InterPro" id="IPR013324">
    <property type="entry name" value="RNA_pol_sigma_r3/r4-like"/>
</dbReference>
<dbReference type="Proteomes" id="UP000183508">
    <property type="component" value="Unassembled WGS sequence"/>
</dbReference>